<accession>A0A4Q1HGV0</accession>
<dbReference type="EMBL" id="PYAL01000005">
    <property type="protein sequence ID" value="RXN86730.1"/>
    <property type="molecule type" value="Genomic_DNA"/>
</dbReference>
<dbReference type="Pfam" id="PF25583">
    <property type="entry name" value="WCX"/>
    <property type="match status" value="1"/>
</dbReference>
<dbReference type="Proteomes" id="UP000290849">
    <property type="component" value="Unassembled WGS sequence"/>
</dbReference>
<dbReference type="InterPro" id="IPR051534">
    <property type="entry name" value="CBASS_pafABC_assoc_protein"/>
</dbReference>
<evidence type="ECO:0000313" key="4">
    <source>
        <dbReference type="Proteomes" id="UP000290849"/>
    </source>
</evidence>
<dbReference type="PANTHER" id="PTHR34580:SF1">
    <property type="entry name" value="PROTEIN PAFC"/>
    <property type="match status" value="1"/>
</dbReference>
<keyword evidence="4" id="KW-1185">Reference proteome</keyword>
<gene>
    <name evidence="3" type="ORF">C7R54_17545</name>
</gene>
<organism evidence="3 4">
    <name type="scientific">Achromobacter aloeverae</name>
    <dbReference type="NCBI Taxonomy" id="1750518"/>
    <lineage>
        <taxon>Bacteria</taxon>
        <taxon>Pseudomonadati</taxon>
        <taxon>Pseudomonadota</taxon>
        <taxon>Betaproteobacteria</taxon>
        <taxon>Burkholderiales</taxon>
        <taxon>Alcaligenaceae</taxon>
        <taxon>Achromobacter</taxon>
    </lineage>
</organism>
<dbReference type="PANTHER" id="PTHR34580">
    <property type="match status" value="1"/>
</dbReference>
<name>A0A4Q1HGV0_9BURK</name>
<dbReference type="Pfam" id="PF13280">
    <property type="entry name" value="WYL"/>
    <property type="match status" value="1"/>
</dbReference>
<sequence>MLDHEIMRALPDAAKGDDYASTPEIHRRLRGYMMNPPVVKTVQRRLEKLFDDELVESERRGNALVWRKRAGAGGLGSKRSGMMSHDEALALQVLRRFSSRQIPSLVAESLSPMFDMAEKRLAAVQSEGERRYRNWSEKVEVESGAFALKHPSIDSDLFATVSRALFYEQKLQVVYRPRTKTDNSEAKVINPLGLVEVGGLVYLVAGMAHHPKPAIYRLDRLATATILAEAYVYPRAFKLSDYVRGQRQFDFLVEGQASIKLRFTNGAGDHLIESPLSDDQKITHTATHLEVQGTVLVSQRLRWWLRSFGPNVEVLAPASLRAEMEKEARQLAALYGNDGA</sequence>
<dbReference type="InterPro" id="IPR057727">
    <property type="entry name" value="WCX_dom"/>
</dbReference>
<evidence type="ECO:0000259" key="1">
    <source>
        <dbReference type="Pfam" id="PF13280"/>
    </source>
</evidence>
<reference evidence="3 4" key="1">
    <citation type="journal article" date="2017" name="Int. J. Syst. Evol. Microbiol.">
        <title>Achromobacter aloeverae sp. nov., isolated from the root of Aloe vera (L.) Burm.f.</title>
        <authorList>
            <person name="Kuncharoen N."/>
            <person name="Muramatsu Y."/>
            <person name="Shibata C."/>
            <person name="Kamakura Y."/>
            <person name="Nakagawa Y."/>
            <person name="Tanasupawat S."/>
        </authorList>
    </citation>
    <scope>NUCLEOTIDE SEQUENCE [LARGE SCALE GENOMIC DNA]</scope>
    <source>
        <strain evidence="3 4">AVA-1</strain>
    </source>
</reference>
<evidence type="ECO:0000313" key="3">
    <source>
        <dbReference type="EMBL" id="RXN86730.1"/>
    </source>
</evidence>
<comment type="caution">
    <text evidence="3">The sequence shown here is derived from an EMBL/GenBank/DDBJ whole genome shotgun (WGS) entry which is preliminary data.</text>
</comment>
<feature type="domain" description="WCX" evidence="2">
    <location>
        <begin position="258"/>
        <end position="332"/>
    </location>
</feature>
<dbReference type="RefSeq" id="WP_129151731.1">
    <property type="nucleotide sequence ID" value="NZ_JBHSDO010000012.1"/>
</dbReference>
<feature type="domain" description="WYL" evidence="1">
    <location>
        <begin position="157"/>
        <end position="225"/>
    </location>
</feature>
<dbReference type="InterPro" id="IPR026881">
    <property type="entry name" value="WYL_dom"/>
</dbReference>
<dbReference type="PROSITE" id="PS52050">
    <property type="entry name" value="WYL"/>
    <property type="match status" value="1"/>
</dbReference>
<dbReference type="OrthoDB" id="8595817at2"/>
<dbReference type="AlphaFoldDB" id="A0A4Q1HGV0"/>
<evidence type="ECO:0000259" key="2">
    <source>
        <dbReference type="Pfam" id="PF25583"/>
    </source>
</evidence>
<protein>
    <submittedName>
        <fullName evidence="3">WYL domain-containing protein</fullName>
    </submittedName>
</protein>
<proteinExistence type="predicted"/>